<reference evidence="2" key="2">
    <citation type="submission" date="2020-05" db="UniProtKB">
        <authorList>
            <consortium name="EnsemblMetazoa"/>
        </authorList>
    </citation>
    <scope>IDENTIFICATION</scope>
    <source>
        <strain evidence="2">ACHKN1017</strain>
    </source>
</reference>
<accession>A0A182K8P4</accession>
<keyword evidence="3" id="KW-1185">Reference proteome</keyword>
<keyword evidence="1" id="KW-0812">Transmembrane</keyword>
<name>A0A182K8P4_9DIPT</name>
<dbReference type="AlphaFoldDB" id="A0A182K8P4"/>
<keyword evidence="1" id="KW-0472">Membrane</keyword>
<dbReference type="VEuPathDB" id="VectorBase:ACHR007130"/>
<protein>
    <submittedName>
        <fullName evidence="2">Uncharacterized protein</fullName>
    </submittedName>
</protein>
<dbReference type="STRING" id="43041.A0A182K8P4"/>
<keyword evidence="1" id="KW-1133">Transmembrane helix</keyword>
<reference evidence="3" key="1">
    <citation type="submission" date="2013-03" db="EMBL/GenBank/DDBJ databases">
        <title>The Genome Sequence of Anopheles christyi ACHKN1017.</title>
        <authorList>
            <consortium name="The Broad Institute Genomics Platform"/>
            <person name="Neafsey D.E."/>
            <person name="Besansky N."/>
            <person name="Walker B."/>
            <person name="Young S.K."/>
            <person name="Zeng Q."/>
            <person name="Gargeya S."/>
            <person name="Fitzgerald M."/>
            <person name="Haas B."/>
            <person name="Abouelleil A."/>
            <person name="Allen A.W."/>
            <person name="Alvarado L."/>
            <person name="Arachchi H.M."/>
            <person name="Berlin A.M."/>
            <person name="Chapman S.B."/>
            <person name="Gainer-Dewar J."/>
            <person name="Goldberg J."/>
            <person name="Griggs A."/>
            <person name="Gujja S."/>
            <person name="Hansen M."/>
            <person name="Howarth C."/>
            <person name="Imamovic A."/>
            <person name="Ireland A."/>
            <person name="Larimer J."/>
            <person name="McCowan C."/>
            <person name="Murphy C."/>
            <person name="Pearson M."/>
            <person name="Poon T.W."/>
            <person name="Priest M."/>
            <person name="Roberts A."/>
            <person name="Saif S."/>
            <person name="Shea T."/>
            <person name="Sisk P."/>
            <person name="Sykes S."/>
            <person name="Wortman J."/>
            <person name="Nusbaum C."/>
            <person name="Birren B."/>
        </authorList>
    </citation>
    <scope>NUCLEOTIDE SEQUENCE [LARGE SCALE GENOMIC DNA]</scope>
    <source>
        <strain evidence="3">ACHKN1017</strain>
    </source>
</reference>
<dbReference type="EnsemblMetazoa" id="ACHR007130-RA">
    <property type="protein sequence ID" value="ACHR007130-PA"/>
    <property type="gene ID" value="ACHR007130"/>
</dbReference>
<feature type="transmembrane region" description="Helical" evidence="1">
    <location>
        <begin position="20"/>
        <end position="39"/>
    </location>
</feature>
<dbReference type="Proteomes" id="UP000075881">
    <property type="component" value="Unassembled WGS sequence"/>
</dbReference>
<evidence type="ECO:0000313" key="3">
    <source>
        <dbReference type="Proteomes" id="UP000075881"/>
    </source>
</evidence>
<evidence type="ECO:0000256" key="1">
    <source>
        <dbReference type="SAM" id="Phobius"/>
    </source>
</evidence>
<evidence type="ECO:0000313" key="2">
    <source>
        <dbReference type="EnsemblMetazoa" id="ACHR007130-PA"/>
    </source>
</evidence>
<proteinExistence type="predicted"/>
<organism evidence="2 3">
    <name type="scientific">Anopheles christyi</name>
    <dbReference type="NCBI Taxonomy" id="43041"/>
    <lineage>
        <taxon>Eukaryota</taxon>
        <taxon>Metazoa</taxon>
        <taxon>Ecdysozoa</taxon>
        <taxon>Arthropoda</taxon>
        <taxon>Hexapoda</taxon>
        <taxon>Insecta</taxon>
        <taxon>Pterygota</taxon>
        <taxon>Neoptera</taxon>
        <taxon>Endopterygota</taxon>
        <taxon>Diptera</taxon>
        <taxon>Nematocera</taxon>
        <taxon>Culicoidea</taxon>
        <taxon>Culicidae</taxon>
        <taxon>Anophelinae</taxon>
        <taxon>Anopheles</taxon>
    </lineage>
</organism>
<sequence>RKILLIFGCWPLDRPTRRWYVKVLIAINLVTLVICMLPRDGGDALIFGVFFYIYKSDLMLVVKSHSSTIDMISLKASTSEAGRINRDQQTKFLTEPILLAGISAPLCKLSVAYCLPWYRFDRNTWHLIQMMTVRTKLGCNTNVPVFKTSRFSFLL</sequence>